<protein>
    <submittedName>
        <fullName evidence="3">UPF0678 fatty acid-binding protein-like protein</fullName>
    </submittedName>
</protein>
<dbReference type="SUPFAM" id="SSF50814">
    <property type="entry name" value="Lipocalins"/>
    <property type="match status" value="1"/>
</dbReference>
<sequence>MDANNSARPPPPPVHPAIQPLSYLLGTWRGQGEGGFPTINSFSYGEELLFSHSGKPVIAYSQRTWKLSSGEPMHAESGYWRPKPDGTIEVVIAQSTGLVEVQKGTYNAEEKLVKLQSELVGNASKGGHSRDISSLGDFPICLLACHYVDWFISLPHWQYDFVLDVKQNVDDSSENVRRIRITHLLLIDPSLCSIYVKTSLLQLCLEVTLESKLAYLSLGQVTEISRVFELVNGELSYVVQMATNLNSLQPHLKALLKKI</sequence>
<organism evidence="3 4">
    <name type="scientific">Vitis vinifera</name>
    <name type="common">Grape</name>
    <dbReference type="NCBI Taxonomy" id="29760"/>
    <lineage>
        <taxon>Eukaryota</taxon>
        <taxon>Viridiplantae</taxon>
        <taxon>Streptophyta</taxon>
        <taxon>Embryophyta</taxon>
        <taxon>Tracheophyta</taxon>
        <taxon>Spermatophyta</taxon>
        <taxon>Magnoliopsida</taxon>
        <taxon>eudicotyledons</taxon>
        <taxon>Gunneridae</taxon>
        <taxon>Pentapetalae</taxon>
        <taxon>rosids</taxon>
        <taxon>Vitales</taxon>
        <taxon>Vitaceae</taxon>
        <taxon>Viteae</taxon>
        <taxon>Vitis</taxon>
    </lineage>
</organism>
<dbReference type="Proteomes" id="UP000288805">
    <property type="component" value="Unassembled WGS sequence"/>
</dbReference>
<dbReference type="PANTHER" id="PTHR15854:SF4">
    <property type="entry name" value="PEROXYNITRITE ISOMERASE THAP4"/>
    <property type="match status" value="1"/>
</dbReference>
<dbReference type="AlphaFoldDB" id="A0A438IAU0"/>
<evidence type="ECO:0000313" key="4">
    <source>
        <dbReference type="Proteomes" id="UP000288805"/>
    </source>
</evidence>
<comment type="caution">
    <text evidence="3">The sequence shown here is derived from an EMBL/GenBank/DDBJ whole genome shotgun (WGS) entry which is preliminary data.</text>
</comment>
<dbReference type="Gene3D" id="2.40.128.20">
    <property type="match status" value="2"/>
</dbReference>
<feature type="domain" description="THAP4-like heme-binding" evidence="2">
    <location>
        <begin position="18"/>
        <end position="126"/>
    </location>
</feature>
<evidence type="ECO:0000313" key="3">
    <source>
        <dbReference type="EMBL" id="RVW93845.1"/>
    </source>
</evidence>
<gene>
    <name evidence="3" type="primary">VvCHDp000937</name>
    <name evidence="3" type="ORF">CK203_028255</name>
</gene>
<accession>A0A438IAU0</accession>
<dbReference type="EMBL" id="QGNW01000126">
    <property type="protein sequence ID" value="RVW93845.1"/>
    <property type="molecule type" value="Genomic_DNA"/>
</dbReference>
<dbReference type="InterPro" id="IPR014878">
    <property type="entry name" value="THAP4-like_heme-bd"/>
</dbReference>
<proteinExistence type="predicted"/>
<comment type="catalytic activity">
    <reaction evidence="1">
        <text>peroxynitrite = nitrate</text>
        <dbReference type="Rhea" id="RHEA:63116"/>
        <dbReference type="ChEBI" id="CHEBI:17632"/>
        <dbReference type="ChEBI" id="CHEBI:25941"/>
    </reaction>
    <physiologicalReaction direction="left-to-right" evidence="1">
        <dbReference type="Rhea" id="RHEA:63117"/>
    </physiologicalReaction>
</comment>
<name>A0A438IAU0_VITVI</name>
<dbReference type="PANTHER" id="PTHR15854">
    <property type="entry name" value="THAP4 PROTEIN"/>
    <property type="match status" value="1"/>
</dbReference>
<evidence type="ECO:0000259" key="2">
    <source>
        <dbReference type="Pfam" id="PF08768"/>
    </source>
</evidence>
<dbReference type="Pfam" id="PF08768">
    <property type="entry name" value="THAP4_heme-bd"/>
    <property type="match status" value="2"/>
</dbReference>
<dbReference type="CDD" id="cd07828">
    <property type="entry name" value="lipocalin_heme-bd-THAP4-like"/>
    <property type="match status" value="1"/>
</dbReference>
<dbReference type="InterPro" id="IPR012674">
    <property type="entry name" value="Calycin"/>
</dbReference>
<feature type="domain" description="THAP4-like heme-binding" evidence="2">
    <location>
        <begin position="216"/>
        <end position="258"/>
    </location>
</feature>
<dbReference type="InterPro" id="IPR045165">
    <property type="entry name" value="Nitrobindin"/>
</dbReference>
<evidence type="ECO:0000256" key="1">
    <source>
        <dbReference type="ARBA" id="ARBA00036993"/>
    </source>
</evidence>
<reference evidence="3 4" key="1">
    <citation type="journal article" date="2018" name="PLoS Genet.">
        <title>Population sequencing reveals clonal diversity and ancestral inbreeding in the grapevine cultivar Chardonnay.</title>
        <authorList>
            <person name="Roach M.J."/>
            <person name="Johnson D.L."/>
            <person name="Bohlmann J."/>
            <person name="van Vuuren H.J."/>
            <person name="Jones S.J."/>
            <person name="Pretorius I.S."/>
            <person name="Schmidt S.A."/>
            <person name="Borneman A.R."/>
        </authorList>
    </citation>
    <scope>NUCLEOTIDE SEQUENCE [LARGE SCALE GENOMIC DNA]</scope>
    <source>
        <strain evidence="4">cv. Chardonnay</strain>
        <tissue evidence="3">Leaf</tissue>
    </source>
</reference>